<evidence type="ECO:0008006" key="3">
    <source>
        <dbReference type="Google" id="ProtNLM"/>
    </source>
</evidence>
<sequence>MTPDRCPTAARSVVRDGLTLRAADYGGTVVLSPIGRLDLSTYAVLRDGLIGHLAEQPTAAVVVLGPDFELGSDPMAATFGLVRERCRTWPRVPLAVVATVEPHRRMLRRTDLRRFVPCFDSVAEALAARAPEREWAAVRLSGDDLPYRAGDFTRRTCTAWGGLHEATPRAVLLAVELTGVARAFGEPSPSLRIERFPDQLTISVRHTPATPPTPEPLPTRVHRLGTACGRTPLPGGDEVVWAVIVLA</sequence>
<keyword evidence="2" id="KW-1185">Reference proteome</keyword>
<accession>A0ABN0UH15</accession>
<gene>
    <name evidence="1" type="ORF">GCM10010492_58100</name>
</gene>
<dbReference type="EMBL" id="BAAABU010000018">
    <property type="protein sequence ID" value="GAA0250323.1"/>
    <property type="molecule type" value="Genomic_DNA"/>
</dbReference>
<organism evidence="1 2">
    <name type="scientific">Saccharothrix mutabilis subsp. mutabilis</name>
    <dbReference type="NCBI Taxonomy" id="66855"/>
    <lineage>
        <taxon>Bacteria</taxon>
        <taxon>Bacillati</taxon>
        <taxon>Actinomycetota</taxon>
        <taxon>Actinomycetes</taxon>
        <taxon>Pseudonocardiales</taxon>
        <taxon>Pseudonocardiaceae</taxon>
        <taxon>Saccharothrix</taxon>
    </lineage>
</organism>
<dbReference type="RefSeq" id="WP_343937120.1">
    <property type="nucleotide sequence ID" value="NZ_BAAABU010000018.1"/>
</dbReference>
<protein>
    <recommendedName>
        <fullName evidence="3">STAS domain-containing protein</fullName>
    </recommendedName>
</protein>
<proteinExistence type="predicted"/>
<dbReference type="SUPFAM" id="SSF52091">
    <property type="entry name" value="SpoIIaa-like"/>
    <property type="match status" value="1"/>
</dbReference>
<reference evidence="1 2" key="1">
    <citation type="journal article" date="2019" name="Int. J. Syst. Evol. Microbiol.">
        <title>The Global Catalogue of Microorganisms (GCM) 10K type strain sequencing project: providing services to taxonomists for standard genome sequencing and annotation.</title>
        <authorList>
            <consortium name="The Broad Institute Genomics Platform"/>
            <consortium name="The Broad Institute Genome Sequencing Center for Infectious Disease"/>
            <person name="Wu L."/>
            <person name="Ma J."/>
        </authorList>
    </citation>
    <scope>NUCLEOTIDE SEQUENCE [LARGE SCALE GENOMIC DNA]</scope>
    <source>
        <strain evidence="1 2">JCM 3380</strain>
    </source>
</reference>
<dbReference type="InterPro" id="IPR036513">
    <property type="entry name" value="STAS_dom_sf"/>
</dbReference>
<evidence type="ECO:0000313" key="2">
    <source>
        <dbReference type="Proteomes" id="UP001500416"/>
    </source>
</evidence>
<name>A0ABN0UH15_9PSEU</name>
<dbReference type="Proteomes" id="UP001500416">
    <property type="component" value="Unassembled WGS sequence"/>
</dbReference>
<comment type="caution">
    <text evidence="1">The sequence shown here is derived from an EMBL/GenBank/DDBJ whole genome shotgun (WGS) entry which is preliminary data.</text>
</comment>
<dbReference type="Gene3D" id="3.30.750.24">
    <property type="entry name" value="STAS domain"/>
    <property type="match status" value="1"/>
</dbReference>
<evidence type="ECO:0000313" key="1">
    <source>
        <dbReference type="EMBL" id="GAA0250323.1"/>
    </source>
</evidence>